<evidence type="ECO:0000256" key="4">
    <source>
        <dbReference type="ARBA" id="ARBA00023136"/>
    </source>
</evidence>
<sequence>MSFPFTLKYSAQDFPAGLVVFLVAIPLCLGIAIASGAPPVSGLIAGIVGGLVVASLSGSALSVSGPAAGLTVIVLGAINALGFEKMMMATVLAGVMQLVFGYLKLGKIGSYVPASVIKGMLAAIGLILILNQLPTAFGIPDGALPESLSPAAWVQAISPLAMVITLVSLGILWLWDSPAGQRLGYLRRIPAALMAVVVAIGIDRLSVLVQAPSVLNSEQYVQLPGLDGPAAFLGQLQGPALSGLLDPAVYMTALTIALIASLETLLSLEAVDKIDPYKRHSPPHRELKAQGVGNLVCGMIGGLPLTAVIVRSSANVQAGGRTRLAGFIHGALLLVSVMFFAFMLEWIPLACLAAILLHTGFKLARPGMMVSLYRSGLKRFAPFATTVVVIMMTDLLKGVAVGVLCGLFFMLRSNHRSVMSFNKSGHHCLLRIHKDISFLSRERLRQYLDLVPENSYLIIDAGSAGYIDPDIFEDIDNFMASSRERNITVELKAFNGVTATFAPVAEKPLKAA</sequence>
<feature type="transmembrane region" description="Helical" evidence="5">
    <location>
        <begin position="115"/>
        <end position="133"/>
    </location>
</feature>
<dbReference type="Pfam" id="PF00916">
    <property type="entry name" value="Sulfate_transp"/>
    <property type="match status" value="1"/>
</dbReference>
<dbReference type="InterPro" id="IPR001902">
    <property type="entry name" value="SLC26A/SulP_fam"/>
</dbReference>
<dbReference type="PANTHER" id="PTHR11814">
    <property type="entry name" value="SULFATE TRANSPORTER"/>
    <property type="match status" value="1"/>
</dbReference>
<dbReference type="EMBL" id="JAPIVE010000002">
    <property type="protein sequence ID" value="MCX2523939.1"/>
    <property type="molecule type" value="Genomic_DNA"/>
</dbReference>
<proteinExistence type="predicted"/>
<dbReference type="GO" id="GO:0055085">
    <property type="term" value="P:transmembrane transport"/>
    <property type="evidence" value="ECO:0007669"/>
    <property type="project" value="InterPro"/>
</dbReference>
<gene>
    <name evidence="7" type="ORF">OQ287_06790</name>
</gene>
<evidence type="ECO:0000256" key="1">
    <source>
        <dbReference type="ARBA" id="ARBA00004141"/>
    </source>
</evidence>
<feature type="transmembrane region" description="Helical" evidence="5">
    <location>
        <begin position="185"/>
        <end position="202"/>
    </location>
</feature>
<protein>
    <submittedName>
        <fullName evidence="7">SulP family inorganic anion transporter</fullName>
    </submittedName>
</protein>
<evidence type="ECO:0000256" key="3">
    <source>
        <dbReference type="ARBA" id="ARBA00022989"/>
    </source>
</evidence>
<accession>A0AA42CU47</accession>
<feature type="transmembrane region" description="Helical" evidence="5">
    <location>
        <begin position="14"/>
        <end position="35"/>
    </location>
</feature>
<dbReference type="AlphaFoldDB" id="A0AA42CU47"/>
<evidence type="ECO:0000256" key="2">
    <source>
        <dbReference type="ARBA" id="ARBA00022692"/>
    </source>
</evidence>
<feature type="transmembrane region" description="Helical" evidence="5">
    <location>
        <begin position="248"/>
        <end position="271"/>
    </location>
</feature>
<keyword evidence="3 5" id="KW-1133">Transmembrane helix</keyword>
<keyword evidence="4 5" id="KW-0472">Membrane</keyword>
<dbReference type="Proteomes" id="UP001165678">
    <property type="component" value="Unassembled WGS sequence"/>
</dbReference>
<keyword evidence="2 5" id="KW-0812">Transmembrane</keyword>
<feature type="transmembrane region" description="Helical" evidence="5">
    <location>
        <begin position="153"/>
        <end position="173"/>
    </location>
</feature>
<comment type="subcellular location">
    <subcellularLocation>
        <location evidence="1">Membrane</location>
        <topology evidence="1">Multi-pass membrane protein</topology>
    </subcellularLocation>
</comment>
<feature type="transmembrane region" description="Helical" evidence="5">
    <location>
        <begin position="380"/>
        <end position="411"/>
    </location>
</feature>
<evidence type="ECO:0000256" key="5">
    <source>
        <dbReference type="SAM" id="Phobius"/>
    </source>
</evidence>
<feature type="domain" description="SLC26A/SulP transporter" evidence="6">
    <location>
        <begin position="12"/>
        <end position="369"/>
    </location>
</feature>
<reference evidence="7" key="1">
    <citation type="submission" date="2022-11" db="EMBL/GenBank/DDBJ databases">
        <title>Larsenimonas rhizosphaerae sp. nov., isolated from a tidal mudflat.</title>
        <authorList>
            <person name="Lee S.D."/>
            <person name="Kim I.S."/>
        </authorList>
    </citation>
    <scope>NUCLEOTIDE SEQUENCE</scope>
    <source>
        <strain evidence="7">GH2-1</strain>
    </source>
</reference>
<dbReference type="GO" id="GO:0016020">
    <property type="term" value="C:membrane"/>
    <property type="evidence" value="ECO:0007669"/>
    <property type="project" value="UniProtKB-SubCell"/>
</dbReference>
<name>A0AA42CU47_9GAMM</name>
<dbReference type="RefSeq" id="WP_265895942.1">
    <property type="nucleotide sequence ID" value="NZ_JAPIVE010000002.1"/>
</dbReference>
<evidence type="ECO:0000259" key="6">
    <source>
        <dbReference type="Pfam" id="PF00916"/>
    </source>
</evidence>
<feature type="transmembrane region" description="Helical" evidence="5">
    <location>
        <begin position="292"/>
        <end position="310"/>
    </location>
</feature>
<organism evidence="7 8">
    <name type="scientific">Larsenimonas rhizosphaerae</name>
    <dbReference type="NCBI Taxonomy" id="2944682"/>
    <lineage>
        <taxon>Bacteria</taxon>
        <taxon>Pseudomonadati</taxon>
        <taxon>Pseudomonadota</taxon>
        <taxon>Gammaproteobacteria</taxon>
        <taxon>Oceanospirillales</taxon>
        <taxon>Halomonadaceae</taxon>
        <taxon>Larsenimonas</taxon>
    </lineage>
</organism>
<keyword evidence="8" id="KW-1185">Reference proteome</keyword>
<evidence type="ECO:0000313" key="7">
    <source>
        <dbReference type="EMBL" id="MCX2523939.1"/>
    </source>
</evidence>
<evidence type="ECO:0000313" key="8">
    <source>
        <dbReference type="Proteomes" id="UP001165678"/>
    </source>
</evidence>
<dbReference type="InterPro" id="IPR011547">
    <property type="entry name" value="SLC26A/SulP_dom"/>
</dbReference>
<comment type="caution">
    <text evidence="7">The sequence shown here is derived from an EMBL/GenBank/DDBJ whole genome shotgun (WGS) entry which is preliminary data.</text>
</comment>
<feature type="transmembrane region" description="Helical" evidence="5">
    <location>
        <begin position="47"/>
        <end position="80"/>
    </location>
</feature>
<feature type="transmembrane region" description="Helical" evidence="5">
    <location>
        <begin position="330"/>
        <end position="359"/>
    </location>
</feature>